<comment type="function">
    <text evidence="9">Component of the ERMES/MDM complex, which serves as a molecular tether to connect the endoplasmic reticulum (ER) and mitochondria. Components of this complex are involved in the control of mitochondrial shape and protein biogenesis, and function in nonvesicular lipid trafficking between the ER and mitochondria. MDM12 is required for the interaction of the ER-resident membrane protein MMM1 and the outer mitochondrial membrane-resident beta-barrel protein MDM10. The MDM12-MMM1 subcomplex functions in the major beta-barrel assembly pathway that is responsible for biogenesis of all mitochondrial outer membrane beta-barrel proteins, and acts in a late step after the SAM complex. The MDM10-MDM12-MMM1 subcomplex further acts in the TOM40-specific pathway after the action of the MDM12-MMM1 complex. Essential for establishing and maintaining the structure of mitochondria and maintenance of mtDNA nucleoids.</text>
</comment>
<dbReference type="GO" id="GO:0008289">
    <property type="term" value="F:lipid binding"/>
    <property type="evidence" value="ECO:0007669"/>
    <property type="project" value="UniProtKB-KW"/>
</dbReference>
<evidence type="ECO:0000313" key="13">
    <source>
        <dbReference type="Proteomes" id="UP000019478"/>
    </source>
</evidence>
<evidence type="ECO:0000256" key="6">
    <source>
        <dbReference type="ARBA" id="ARBA00023121"/>
    </source>
</evidence>
<dbReference type="GeneID" id="19168249"/>
<gene>
    <name evidence="9" type="primary">MDM12</name>
    <name evidence="12" type="ORF">A1O3_04129</name>
</gene>
<evidence type="ECO:0000256" key="7">
    <source>
        <dbReference type="ARBA" id="ARBA00023128"/>
    </source>
</evidence>
<feature type="compositionally biased region" description="Low complexity" evidence="10">
    <location>
        <begin position="242"/>
        <end position="258"/>
    </location>
</feature>
<feature type="region of interest" description="Disordered" evidence="10">
    <location>
        <begin position="65"/>
        <end position="136"/>
    </location>
</feature>
<evidence type="ECO:0000256" key="9">
    <source>
        <dbReference type="HAMAP-Rule" id="MF_03104"/>
    </source>
</evidence>
<evidence type="ECO:0000256" key="2">
    <source>
        <dbReference type="ARBA" id="ARBA00022448"/>
    </source>
</evidence>
<dbReference type="CDD" id="cd21672">
    <property type="entry name" value="SMP_Mdm12"/>
    <property type="match status" value="1"/>
</dbReference>
<comment type="caution">
    <text evidence="12">The sequence shown here is derived from an EMBL/GenBank/DDBJ whole genome shotgun (WGS) entry which is preliminary data.</text>
</comment>
<evidence type="ECO:0000256" key="1">
    <source>
        <dbReference type="ARBA" id="ARBA00004370"/>
    </source>
</evidence>
<reference evidence="12 13" key="1">
    <citation type="submission" date="2013-03" db="EMBL/GenBank/DDBJ databases">
        <title>The Genome Sequence of Capronia epimyces CBS 606.96.</title>
        <authorList>
            <consortium name="The Broad Institute Genomics Platform"/>
            <person name="Cuomo C."/>
            <person name="de Hoog S."/>
            <person name="Gorbushina A."/>
            <person name="Walker B."/>
            <person name="Young S.K."/>
            <person name="Zeng Q."/>
            <person name="Gargeya S."/>
            <person name="Fitzgerald M."/>
            <person name="Haas B."/>
            <person name="Abouelleil A."/>
            <person name="Allen A.W."/>
            <person name="Alvarado L."/>
            <person name="Arachchi H.M."/>
            <person name="Berlin A.M."/>
            <person name="Chapman S.B."/>
            <person name="Gainer-Dewar J."/>
            <person name="Goldberg J."/>
            <person name="Griggs A."/>
            <person name="Gujja S."/>
            <person name="Hansen M."/>
            <person name="Howarth C."/>
            <person name="Imamovic A."/>
            <person name="Ireland A."/>
            <person name="Larimer J."/>
            <person name="McCowan C."/>
            <person name="Murphy C."/>
            <person name="Pearson M."/>
            <person name="Poon T.W."/>
            <person name="Priest M."/>
            <person name="Roberts A."/>
            <person name="Saif S."/>
            <person name="Shea T."/>
            <person name="Sisk P."/>
            <person name="Sykes S."/>
            <person name="Wortman J."/>
            <person name="Nusbaum C."/>
            <person name="Birren B."/>
        </authorList>
    </citation>
    <scope>NUCLEOTIDE SEQUENCE [LARGE SCALE GENOMIC DNA]</scope>
    <source>
        <strain evidence="12 13">CBS 606.96</strain>
    </source>
</reference>
<keyword evidence="4 9" id="KW-0256">Endoplasmic reticulum</keyword>
<evidence type="ECO:0000259" key="11">
    <source>
        <dbReference type="PROSITE" id="PS51847"/>
    </source>
</evidence>
<dbReference type="GO" id="GO:0032865">
    <property type="term" value="C:ERMES complex"/>
    <property type="evidence" value="ECO:0007669"/>
    <property type="project" value="UniProtKB-UniRule"/>
</dbReference>
<protein>
    <recommendedName>
        <fullName evidence="9">Mitochondrial distribution and morphology protein 12</fullName>
    </recommendedName>
    <alternativeName>
        <fullName evidence="9">Mitochondrial inheritance component MDM12</fullName>
    </alternativeName>
</protein>
<feature type="region of interest" description="Disordered" evidence="10">
    <location>
        <begin position="183"/>
        <end position="266"/>
    </location>
</feature>
<keyword evidence="8 9" id="KW-0472">Membrane</keyword>
<evidence type="ECO:0000256" key="5">
    <source>
        <dbReference type="ARBA" id="ARBA00023055"/>
    </source>
</evidence>
<dbReference type="RefSeq" id="XP_007732449.1">
    <property type="nucleotide sequence ID" value="XM_007734259.1"/>
</dbReference>
<dbReference type="PANTHER" id="PTHR28204">
    <property type="entry name" value="MITOCHONDRIAL DISTRIBUTION AND MORPHOLOGY PROTEIN 12"/>
    <property type="match status" value="1"/>
</dbReference>
<dbReference type="EMBL" id="AMGY01000003">
    <property type="protein sequence ID" value="EXJ87170.1"/>
    <property type="molecule type" value="Genomic_DNA"/>
</dbReference>
<dbReference type="InterPro" id="IPR031468">
    <property type="entry name" value="SMP_LBD"/>
</dbReference>
<evidence type="ECO:0000256" key="8">
    <source>
        <dbReference type="ARBA" id="ARBA00023136"/>
    </source>
</evidence>
<dbReference type="PROSITE" id="PS51847">
    <property type="entry name" value="SMP"/>
    <property type="match status" value="1"/>
</dbReference>
<evidence type="ECO:0000256" key="10">
    <source>
        <dbReference type="SAM" id="MobiDB-lite"/>
    </source>
</evidence>
<dbReference type="GO" id="GO:0005789">
    <property type="term" value="C:endoplasmic reticulum membrane"/>
    <property type="evidence" value="ECO:0007669"/>
    <property type="project" value="UniProtKB-SubCell"/>
</dbReference>
<sequence length="444" mass="47979">MSVDIGWETITSGPDGAVLADKIRAFVDQKFQQVTLPRFIHAVHVHSFEFGSACPDIEIKDVCDPLPDFYDEEEDSDEGDAQQATTESVDSPGTAAYEPSNTNSHPSPRPYSRPQLSNILTGRDGHEWRPSATTKDVVAVSADPTAASFPRSTTPGIPGGTSNLSYFHFPTTGLSGSQTPLAAVASGSPFAPRPWSYDPTPTLTAAPGRGTLQTSSKTRNRNVAPDPPAHDDPSTRPSTANSISSPRESESGLSSPRLQHSGYENGHDMDEAVLDKVRPLSPSPSPSHIQSSQPTDLQVVARVKYSGDVRMTLTAEILLDYPMPSFVGIPVRLAITGMSFDGVAIVAWIKGKMHFCFLDPEDATALIGAGLGENQQDVKGGKDGSRSNFPGPLQEIRVESEIGRQVDGKQALKNVGKVEKFVLEQVRKIFEEEFIFPSYWTFLV</sequence>
<name>W9YBW4_9EURO</name>
<dbReference type="AlphaFoldDB" id="W9YBW4"/>
<feature type="compositionally biased region" description="Acidic residues" evidence="10">
    <location>
        <begin position="69"/>
        <end position="80"/>
    </location>
</feature>
<keyword evidence="3 9" id="KW-1000">Mitochondrion outer membrane</keyword>
<keyword evidence="13" id="KW-1185">Reference proteome</keyword>
<keyword evidence="2" id="KW-0813">Transport</keyword>
<dbReference type="HOGENOM" id="CLU_026794_0_0_1"/>
<dbReference type="Proteomes" id="UP000019478">
    <property type="component" value="Unassembled WGS sequence"/>
</dbReference>
<dbReference type="Pfam" id="PF26544">
    <property type="entry name" value="Mdm12"/>
    <property type="match status" value="2"/>
</dbReference>
<proteinExistence type="inferred from homology"/>
<accession>W9YBW4</accession>
<dbReference type="GO" id="GO:1990456">
    <property type="term" value="P:mitochondrion-endoplasmic reticulum membrane tethering"/>
    <property type="evidence" value="ECO:0007669"/>
    <property type="project" value="TreeGrafter"/>
</dbReference>
<feature type="compositionally biased region" description="Polar residues" evidence="10">
    <location>
        <begin position="82"/>
        <end position="91"/>
    </location>
</feature>
<dbReference type="PANTHER" id="PTHR28204:SF1">
    <property type="entry name" value="MITOCHONDRIAL DISTRIBUTION AND MORPHOLOGY PROTEIN 12"/>
    <property type="match status" value="1"/>
</dbReference>
<dbReference type="eggNOG" id="ENOG502S3PB">
    <property type="taxonomic scope" value="Eukaryota"/>
</dbReference>
<evidence type="ECO:0000313" key="12">
    <source>
        <dbReference type="EMBL" id="EXJ87170.1"/>
    </source>
</evidence>
<dbReference type="InterPro" id="IPR027532">
    <property type="entry name" value="Mdm12"/>
</dbReference>
<dbReference type="HAMAP" id="MF_03104">
    <property type="entry name" value="Mdm12"/>
    <property type="match status" value="1"/>
</dbReference>
<keyword evidence="7 9" id="KW-0496">Mitochondrion</keyword>
<evidence type="ECO:0000256" key="4">
    <source>
        <dbReference type="ARBA" id="ARBA00022824"/>
    </source>
</evidence>
<keyword evidence="5" id="KW-0445">Lipid transport</keyword>
<evidence type="ECO:0000256" key="3">
    <source>
        <dbReference type="ARBA" id="ARBA00022787"/>
    </source>
</evidence>
<organism evidence="12 13">
    <name type="scientific">Capronia epimyces CBS 606.96</name>
    <dbReference type="NCBI Taxonomy" id="1182542"/>
    <lineage>
        <taxon>Eukaryota</taxon>
        <taxon>Fungi</taxon>
        <taxon>Dikarya</taxon>
        <taxon>Ascomycota</taxon>
        <taxon>Pezizomycotina</taxon>
        <taxon>Eurotiomycetes</taxon>
        <taxon>Chaetothyriomycetidae</taxon>
        <taxon>Chaetothyriales</taxon>
        <taxon>Herpotrichiellaceae</taxon>
        <taxon>Capronia</taxon>
    </lineage>
</organism>
<keyword evidence="6" id="KW-0446">Lipid-binding</keyword>
<comment type="subcellular location">
    <subcellularLocation>
        <location evidence="1">Membrane</location>
    </subcellularLocation>
    <subcellularLocation>
        <location evidence="9">Mitochondrion outer membrane</location>
        <topology evidence="9">Peripheral membrane protein</topology>
        <orientation evidence="9">Cytoplasmic side</orientation>
    </subcellularLocation>
    <subcellularLocation>
        <location evidence="9">Endoplasmic reticulum membrane</location>
        <topology evidence="9">Peripheral membrane protein</topology>
        <orientation evidence="9">Cytoplasmic side</orientation>
    </subcellularLocation>
    <text evidence="9">The ERMES/MDM complex localizes to a few discrete foci (around 10 per single cell), that represent mitochondria-endoplasmic reticulum junctions. These foci are often found next to mtDNA nucleoids.</text>
</comment>
<comment type="subunit">
    <text evidence="9">Component of the ER-mitochondria encounter structure (ERMES) or MDM complex, composed of MMM1, MDM10, MDM12 and MDM34. A MMM1 homodimer associates with one molecule of MDM12 on each side in a pairwise head-to-tail manner, and the SMP-LTD domains of MMM1 and MDM12 generate a continuous hydrophobic tunnel for phospholipid trafficking.</text>
</comment>
<dbReference type="GO" id="GO:0045040">
    <property type="term" value="P:protein insertion into mitochondrial outer membrane"/>
    <property type="evidence" value="ECO:0007669"/>
    <property type="project" value="UniProtKB-UniRule"/>
</dbReference>
<dbReference type="STRING" id="1182542.W9YBW4"/>
<dbReference type="OrthoDB" id="3356905at2759"/>
<comment type="similarity">
    <text evidence="9">Belongs to the MDM12 family.</text>
</comment>
<feature type="domain" description="SMP-LTD" evidence="11">
    <location>
        <begin position="1"/>
        <end position="444"/>
    </location>
</feature>
<dbReference type="GO" id="GO:0015914">
    <property type="term" value="P:phospholipid transport"/>
    <property type="evidence" value="ECO:0007669"/>
    <property type="project" value="TreeGrafter"/>
</dbReference>